<sequence length="1241" mass="133581">MWHKDTRAPLTIERCLSSMPSDTADLARESHAWLQKHGAINYGAIDVPPPKPPTPEPEPAPENAEPEDASPPTTITDELLTERTVAYLRTADMNTTTEKQIRKAIEAELGADLTEKKLVVRAIVTGFLEDPDKYRDVGKGKGAEERREDAAKAKAAVAKAKAEIEAAKPKPTKPVIIVGAGPAGLAAARMLTSHGHACVVLEARDRVGGRVHTDSSSLSVPVDMGASIITGCAADAKRRTGLPWLGVRADPSATIAAQLGLGLKTLGNKLPLYDGVTGELVSDELDARVERHRDALMDRARLRVDREGDDATAKMSLAEVIEDELEQAFGENVAPSPAAAAAADGAGEGEEDGEKREKVTLTARERRLLGWHWANLEYGCSAPLSKISMAHWNQDEPYGGFGGPHCMVRGGYGQITDALAAGLEIRFKIVVKKVEHFGGEGDAGGVVVHVANGERFEGSACIVTAPLGCLKSGDIEFVPRLSEAKSVAIQRLGFGRLNKVVMEFEKSFWDDGVDYFGAAREHYAPDAQATGDDPIGGRGRMFMFWNLKEACGGASVLVALVAGSAAEAMESGDESESSLVASAMGVLRRIFSDRASDVTTPKKVAVSRWGSDPYAKGSYSYVAVGASADDYDELGRPEESSGGRLLFAGEHTCKEHPDTVGGAMLTGWRAARHALHVMNGASGLPFDEVFKLVSLEDIAGSDDSEDSDVSGSSDDSDDEDDADRGKKRKKETKKETKKRRGKKGRRVDGEDGPEDDEKARERVRRRLEKEKQERMEQLAREQKEMTDGKEEVKRVLRLVSACPDGASAPVDAVTFDGMLEMMPSLETASGRGAFCQCAVAKMPRAQLASLALKDEGACLAVLATWLEQVPSKPSGKELSSKMLKLLLALDTDAVDARALKESGVARVVADRFNAHAIPEIRLLARRCAHHWSKAASAAKARRDAQSSKAGLAPEDTPLGDFIDDDDASMDDSDSEREYDPDGKRRKKRAEQKPPPKPMTVEEIIESAAGLQEGFAAAEAQRLKLEADAALAAAHAAAADAKAEAIRAEEVAKERLRGVWDAAPRVGKKQKLRMKTFEDFAKHKTAKREHKKRQRLEREREDAEDARMEAEEAAAAERGAGGSPGGGDTAGGGGVDLAAAAAEAARVASLGPEERYRENVKKAVRFYVRKQLKQGIKEKKLRGLNKELCGKIEEKIAAKVVEGSTSLGAPGDSVEAFLSKQRREKVKKMVESYAASYAKAKK</sequence>
<dbReference type="SUPFAM" id="SSF54373">
    <property type="entry name" value="FAD-linked reductases, C-terminal domain"/>
    <property type="match status" value="1"/>
</dbReference>
<dbReference type="PROSITE" id="PS50934">
    <property type="entry name" value="SWIRM"/>
    <property type="match status" value="1"/>
</dbReference>
<dbReference type="InterPro" id="IPR009057">
    <property type="entry name" value="Homeodomain-like_sf"/>
</dbReference>
<dbReference type="InterPro" id="IPR035441">
    <property type="entry name" value="TFIIS/LEDGF_dom_sf"/>
</dbReference>
<keyword evidence="10" id="KW-1185">Reference proteome</keyword>
<dbReference type="InterPro" id="IPR007526">
    <property type="entry name" value="SWIRM"/>
</dbReference>
<dbReference type="PROSITE" id="PS51998">
    <property type="entry name" value="DEK_C"/>
    <property type="match status" value="1"/>
</dbReference>
<dbReference type="PANTHER" id="PTHR10742">
    <property type="entry name" value="FLAVIN MONOAMINE OXIDASE"/>
    <property type="match status" value="1"/>
</dbReference>
<evidence type="ECO:0000256" key="5">
    <source>
        <dbReference type="ARBA" id="ARBA00023002"/>
    </source>
</evidence>
<feature type="region of interest" description="Disordered" evidence="6">
    <location>
        <begin position="1082"/>
        <end position="1133"/>
    </location>
</feature>
<dbReference type="PANTHER" id="PTHR10742:SF410">
    <property type="entry name" value="LYSINE-SPECIFIC HISTONE DEMETHYLASE 2"/>
    <property type="match status" value="1"/>
</dbReference>
<evidence type="ECO:0000256" key="1">
    <source>
        <dbReference type="ARBA" id="ARBA00001974"/>
    </source>
</evidence>
<keyword evidence="4" id="KW-0274">FAD</keyword>
<evidence type="ECO:0000256" key="3">
    <source>
        <dbReference type="ARBA" id="ARBA00022630"/>
    </source>
</evidence>
<feature type="region of interest" description="Disordered" evidence="6">
    <location>
        <begin position="42"/>
        <end position="74"/>
    </location>
</feature>
<feature type="compositionally biased region" description="Gly residues" evidence="6">
    <location>
        <begin position="1118"/>
        <end position="1133"/>
    </location>
</feature>
<comment type="similarity">
    <text evidence="2">Belongs to the flavin monoamine oxidase family.</text>
</comment>
<dbReference type="AlphaFoldDB" id="C1E388"/>
<dbReference type="Gene3D" id="1.20.930.10">
    <property type="entry name" value="Conserved domain common to transcription factors TFIIS, elongin A, CRSP70"/>
    <property type="match status" value="1"/>
</dbReference>
<dbReference type="GO" id="GO:0008168">
    <property type="term" value="F:methyltransferase activity"/>
    <property type="evidence" value="ECO:0007669"/>
    <property type="project" value="UniProtKB-KW"/>
</dbReference>
<protein>
    <submittedName>
        <fullName evidence="9">Histone demethylase</fullName>
    </submittedName>
</protein>
<dbReference type="Gene3D" id="1.10.10.10">
    <property type="entry name" value="Winged helix-like DNA-binding domain superfamily/Winged helix DNA-binding domain"/>
    <property type="match status" value="1"/>
</dbReference>
<dbReference type="RefSeq" id="XP_002501632.1">
    <property type="nucleotide sequence ID" value="XM_002501586.1"/>
</dbReference>
<keyword evidence="3" id="KW-0285">Flavoprotein</keyword>
<feature type="compositionally biased region" description="Pro residues" evidence="6">
    <location>
        <begin position="47"/>
        <end position="60"/>
    </location>
</feature>
<dbReference type="Pfam" id="PF08766">
    <property type="entry name" value="DEK_C"/>
    <property type="match status" value="1"/>
</dbReference>
<keyword evidence="9" id="KW-0808">Transferase</keyword>
<evidence type="ECO:0000256" key="2">
    <source>
        <dbReference type="ARBA" id="ARBA00005995"/>
    </source>
</evidence>
<reference evidence="9 10" key="1">
    <citation type="journal article" date="2009" name="Science">
        <title>Green evolution and dynamic adaptations revealed by genomes of the marine picoeukaryotes Micromonas.</title>
        <authorList>
            <person name="Worden A.Z."/>
            <person name="Lee J.H."/>
            <person name="Mock T."/>
            <person name="Rouze P."/>
            <person name="Simmons M.P."/>
            <person name="Aerts A.L."/>
            <person name="Allen A.E."/>
            <person name="Cuvelier M.L."/>
            <person name="Derelle E."/>
            <person name="Everett M.V."/>
            <person name="Foulon E."/>
            <person name="Grimwood J."/>
            <person name="Gundlach H."/>
            <person name="Henrissat B."/>
            <person name="Napoli C."/>
            <person name="McDonald S.M."/>
            <person name="Parker M.S."/>
            <person name="Rombauts S."/>
            <person name="Salamov A."/>
            <person name="Von Dassow P."/>
            <person name="Badger J.H."/>
            <person name="Coutinho P.M."/>
            <person name="Demir E."/>
            <person name="Dubchak I."/>
            <person name="Gentemann C."/>
            <person name="Eikrem W."/>
            <person name="Gready J.E."/>
            <person name="John U."/>
            <person name="Lanier W."/>
            <person name="Lindquist E.A."/>
            <person name="Lucas S."/>
            <person name="Mayer K.F."/>
            <person name="Moreau H."/>
            <person name="Not F."/>
            <person name="Otillar R."/>
            <person name="Panaud O."/>
            <person name="Pangilinan J."/>
            <person name="Paulsen I."/>
            <person name="Piegu B."/>
            <person name="Poliakov A."/>
            <person name="Robbens S."/>
            <person name="Schmutz J."/>
            <person name="Toulza E."/>
            <person name="Wyss T."/>
            <person name="Zelensky A."/>
            <person name="Zhou K."/>
            <person name="Armbrust E.V."/>
            <person name="Bhattacharya D."/>
            <person name="Goodenough U.W."/>
            <person name="Van de Peer Y."/>
            <person name="Grigoriev I.V."/>
        </authorList>
    </citation>
    <scope>NUCLEOTIDE SEQUENCE [LARGE SCALE GENOMIC DNA]</scope>
    <source>
        <strain evidence="10">RCC299 / NOUM17</strain>
    </source>
</reference>
<dbReference type="SUPFAM" id="SSF51905">
    <property type="entry name" value="FAD/NAD(P)-binding domain"/>
    <property type="match status" value="1"/>
</dbReference>
<dbReference type="InterPro" id="IPR014876">
    <property type="entry name" value="DEK_C"/>
</dbReference>
<feature type="domain" description="DEK-C" evidence="8">
    <location>
        <begin position="74"/>
        <end position="129"/>
    </location>
</feature>
<feature type="compositionally biased region" description="Basic residues" evidence="6">
    <location>
        <begin position="725"/>
        <end position="745"/>
    </location>
</feature>
<feature type="region of interest" description="Disordered" evidence="6">
    <location>
        <begin position="336"/>
        <end position="358"/>
    </location>
</feature>
<proteinExistence type="inferred from homology"/>
<accession>C1E388</accession>
<dbReference type="GO" id="GO:0141052">
    <property type="term" value="F:histone H3 demethylase activity"/>
    <property type="evidence" value="ECO:0007669"/>
    <property type="project" value="UniProtKB-ARBA"/>
</dbReference>
<dbReference type="Gene3D" id="3.50.50.60">
    <property type="entry name" value="FAD/NAD(P)-binding domain"/>
    <property type="match status" value="1"/>
</dbReference>
<dbReference type="Pfam" id="PF01593">
    <property type="entry name" value="Amino_oxidase"/>
    <property type="match status" value="1"/>
</dbReference>
<dbReference type="GeneID" id="8242542"/>
<dbReference type="InterPro" id="IPR050281">
    <property type="entry name" value="Flavin_monoamine_oxidase"/>
</dbReference>
<feature type="domain" description="SWIRM" evidence="7">
    <location>
        <begin position="1"/>
        <end position="51"/>
    </location>
</feature>
<evidence type="ECO:0000259" key="8">
    <source>
        <dbReference type="PROSITE" id="PS51998"/>
    </source>
</evidence>
<dbReference type="eggNOG" id="KOG0029">
    <property type="taxonomic scope" value="Eukaryota"/>
</dbReference>
<dbReference type="Gene3D" id="1.10.10.60">
    <property type="entry name" value="Homeodomain-like"/>
    <property type="match status" value="1"/>
</dbReference>
<dbReference type="GO" id="GO:0016705">
    <property type="term" value="F:oxidoreductase activity, acting on paired donors, with incorporation or reduction of molecular oxygen"/>
    <property type="evidence" value="ECO:0007669"/>
    <property type="project" value="UniProtKB-ARBA"/>
</dbReference>
<keyword evidence="9" id="KW-0489">Methyltransferase</keyword>
<organism evidence="9 10">
    <name type="scientific">Micromonas commoda (strain RCC299 / NOUM17 / CCMP2709)</name>
    <name type="common">Picoplanktonic green alga</name>
    <dbReference type="NCBI Taxonomy" id="296587"/>
    <lineage>
        <taxon>Eukaryota</taxon>
        <taxon>Viridiplantae</taxon>
        <taxon>Chlorophyta</taxon>
        <taxon>Mamiellophyceae</taxon>
        <taxon>Mamiellales</taxon>
        <taxon>Mamiellaceae</taxon>
        <taxon>Micromonas</taxon>
    </lineage>
</organism>
<feature type="compositionally biased region" description="Basic and acidic residues" evidence="6">
    <location>
        <begin position="767"/>
        <end position="790"/>
    </location>
</feature>
<dbReference type="KEGG" id="mis:MICPUN_57594"/>
<gene>
    <name evidence="9" type="ORF">MICPUN_57594</name>
</gene>
<evidence type="ECO:0000256" key="4">
    <source>
        <dbReference type="ARBA" id="ARBA00022827"/>
    </source>
</evidence>
<dbReference type="InterPro" id="IPR036188">
    <property type="entry name" value="FAD/NAD-bd_sf"/>
</dbReference>
<evidence type="ECO:0000313" key="10">
    <source>
        <dbReference type="Proteomes" id="UP000002009"/>
    </source>
</evidence>
<feature type="region of interest" description="Disordered" evidence="6">
    <location>
        <begin position="938"/>
        <end position="998"/>
    </location>
</feature>
<evidence type="ECO:0000259" key="7">
    <source>
        <dbReference type="PROSITE" id="PS50934"/>
    </source>
</evidence>
<dbReference type="InterPro" id="IPR002937">
    <property type="entry name" value="Amino_oxidase"/>
</dbReference>
<comment type="cofactor">
    <cofactor evidence="1">
        <name>FAD</name>
        <dbReference type="ChEBI" id="CHEBI:57692"/>
    </cofactor>
</comment>
<feature type="compositionally biased region" description="Acidic residues" evidence="6">
    <location>
        <begin position="700"/>
        <end position="722"/>
    </location>
</feature>
<dbReference type="OMA" id="GWHWANL"/>
<feature type="compositionally biased region" description="Basic residues" evidence="6">
    <location>
        <begin position="1082"/>
        <end position="1094"/>
    </location>
</feature>
<feature type="compositionally biased region" description="Acidic residues" evidence="6">
    <location>
        <begin position="961"/>
        <end position="974"/>
    </location>
</feature>
<dbReference type="EMBL" id="CP001325">
    <property type="protein sequence ID" value="ACO62890.1"/>
    <property type="molecule type" value="Genomic_DNA"/>
</dbReference>
<evidence type="ECO:0000313" key="9">
    <source>
        <dbReference type="EMBL" id="ACO62890.1"/>
    </source>
</evidence>
<dbReference type="OrthoDB" id="496653at2759"/>
<dbReference type="Gene3D" id="3.90.660.10">
    <property type="match status" value="1"/>
</dbReference>
<evidence type="ECO:0000256" key="6">
    <source>
        <dbReference type="SAM" id="MobiDB-lite"/>
    </source>
</evidence>
<feature type="compositionally biased region" description="Basic and acidic residues" evidence="6">
    <location>
        <begin position="1095"/>
        <end position="1109"/>
    </location>
</feature>
<feature type="region of interest" description="Disordered" evidence="6">
    <location>
        <begin position="700"/>
        <end position="790"/>
    </location>
</feature>
<dbReference type="GO" id="GO:0032259">
    <property type="term" value="P:methylation"/>
    <property type="evidence" value="ECO:0007669"/>
    <property type="project" value="UniProtKB-KW"/>
</dbReference>
<keyword evidence="5" id="KW-0560">Oxidoreductase</keyword>
<name>C1E388_MICCC</name>
<dbReference type="Proteomes" id="UP000002009">
    <property type="component" value="Chromosome 4"/>
</dbReference>
<dbReference type="STRING" id="296587.C1E388"/>
<dbReference type="InParanoid" id="C1E388"/>
<dbReference type="InterPro" id="IPR036388">
    <property type="entry name" value="WH-like_DNA-bd_sf"/>
</dbReference>
<dbReference type="SUPFAM" id="SSF46689">
    <property type="entry name" value="Homeodomain-like"/>
    <property type="match status" value="1"/>
</dbReference>
<dbReference type="SUPFAM" id="SSF109715">
    <property type="entry name" value="DEK C-terminal domain"/>
    <property type="match status" value="1"/>
</dbReference>